<reference evidence="11 12" key="1">
    <citation type="submission" date="2019-02" db="EMBL/GenBank/DDBJ databases">
        <title>Genome sequence of the sea-ice species Brumimicrobium glaciale.</title>
        <authorList>
            <person name="Bowman J.P."/>
        </authorList>
    </citation>
    <scope>NUCLEOTIDE SEQUENCE [LARGE SCALE GENOMIC DNA]</scope>
    <source>
        <strain evidence="11 12">IC156</strain>
    </source>
</reference>
<feature type="domain" description="ABC transmembrane type-1" evidence="10">
    <location>
        <begin position="29"/>
        <end position="316"/>
    </location>
</feature>
<dbReference type="Pfam" id="PF00005">
    <property type="entry name" value="ABC_tran"/>
    <property type="match status" value="1"/>
</dbReference>
<keyword evidence="5 11" id="KW-0067">ATP-binding</keyword>
<proteinExistence type="predicted"/>
<evidence type="ECO:0000259" key="10">
    <source>
        <dbReference type="PROSITE" id="PS50929"/>
    </source>
</evidence>
<gene>
    <name evidence="11" type="ORF">ERX46_11340</name>
</gene>
<dbReference type="InterPro" id="IPR027417">
    <property type="entry name" value="P-loop_NTPase"/>
</dbReference>
<dbReference type="Gene3D" id="3.40.50.300">
    <property type="entry name" value="P-loop containing nucleotide triphosphate hydrolases"/>
    <property type="match status" value="1"/>
</dbReference>
<dbReference type="GO" id="GO:0005524">
    <property type="term" value="F:ATP binding"/>
    <property type="evidence" value="ECO:0007669"/>
    <property type="project" value="UniProtKB-KW"/>
</dbReference>
<evidence type="ECO:0000313" key="12">
    <source>
        <dbReference type="Proteomes" id="UP000293952"/>
    </source>
</evidence>
<dbReference type="PROSITE" id="PS50929">
    <property type="entry name" value="ABC_TM1F"/>
    <property type="match status" value="1"/>
</dbReference>
<dbReference type="InterPro" id="IPR036640">
    <property type="entry name" value="ABC1_TM_sf"/>
</dbReference>
<evidence type="ECO:0000256" key="1">
    <source>
        <dbReference type="ARBA" id="ARBA00004651"/>
    </source>
</evidence>
<dbReference type="InterPro" id="IPR039421">
    <property type="entry name" value="Type_1_exporter"/>
</dbReference>
<name>A0A4Q4KJZ4_9FLAO</name>
<keyword evidence="6 8" id="KW-1133">Transmembrane helix</keyword>
<protein>
    <submittedName>
        <fullName evidence="11">ABC transporter ATP-binding protein</fullName>
    </submittedName>
</protein>
<dbReference type="EMBL" id="SETE01000004">
    <property type="protein sequence ID" value="RYM33525.1"/>
    <property type="molecule type" value="Genomic_DNA"/>
</dbReference>
<comment type="caution">
    <text evidence="11">The sequence shown here is derived from an EMBL/GenBank/DDBJ whole genome shotgun (WGS) entry which is preliminary data.</text>
</comment>
<dbReference type="Proteomes" id="UP000293952">
    <property type="component" value="Unassembled WGS sequence"/>
</dbReference>
<feature type="transmembrane region" description="Helical" evidence="8">
    <location>
        <begin position="27"/>
        <end position="46"/>
    </location>
</feature>
<dbReference type="AlphaFoldDB" id="A0A4Q4KJZ4"/>
<accession>A0A4Q4KJZ4</accession>
<dbReference type="RefSeq" id="WP_130093985.1">
    <property type="nucleotide sequence ID" value="NZ_SETE01000004.1"/>
</dbReference>
<dbReference type="SUPFAM" id="SSF90123">
    <property type="entry name" value="ABC transporter transmembrane region"/>
    <property type="match status" value="1"/>
</dbReference>
<dbReference type="GO" id="GO:0016887">
    <property type="term" value="F:ATP hydrolysis activity"/>
    <property type="evidence" value="ECO:0007669"/>
    <property type="project" value="InterPro"/>
</dbReference>
<dbReference type="CDD" id="cd18544">
    <property type="entry name" value="ABC_6TM_TmrA_like"/>
    <property type="match status" value="1"/>
</dbReference>
<organism evidence="11 12">
    <name type="scientific">Brumimicrobium glaciale</name>
    <dbReference type="NCBI Taxonomy" id="200475"/>
    <lineage>
        <taxon>Bacteria</taxon>
        <taxon>Pseudomonadati</taxon>
        <taxon>Bacteroidota</taxon>
        <taxon>Flavobacteriia</taxon>
        <taxon>Flavobacteriales</taxon>
        <taxon>Crocinitomicaceae</taxon>
        <taxon>Brumimicrobium</taxon>
    </lineage>
</organism>
<dbReference type="OrthoDB" id="9780296at2"/>
<dbReference type="PANTHER" id="PTHR43394">
    <property type="entry name" value="ATP-DEPENDENT PERMEASE MDL1, MITOCHONDRIAL"/>
    <property type="match status" value="1"/>
</dbReference>
<evidence type="ECO:0000256" key="7">
    <source>
        <dbReference type="ARBA" id="ARBA00023136"/>
    </source>
</evidence>
<dbReference type="FunFam" id="3.40.50.300:FF:000287">
    <property type="entry name" value="Multidrug ABC transporter ATP-binding protein"/>
    <property type="match status" value="1"/>
</dbReference>
<keyword evidence="7 8" id="KW-0472">Membrane</keyword>
<feature type="transmembrane region" description="Helical" evidence="8">
    <location>
        <begin position="66"/>
        <end position="95"/>
    </location>
</feature>
<evidence type="ECO:0000256" key="5">
    <source>
        <dbReference type="ARBA" id="ARBA00022840"/>
    </source>
</evidence>
<dbReference type="GO" id="GO:0015421">
    <property type="term" value="F:ABC-type oligopeptide transporter activity"/>
    <property type="evidence" value="ECO:0007669"/>
    <property type="project" value="TreeGrafter"/>
</dbReference>
<keyword evidence="12" id="KW-1185">Reference proteome</keyword>
<dbReference type="InterPro" id="IPR003593">
    <property type="entry name" value="AAA+_ATPase"/>
</dbReference>
<dbReference type="PROSITE" id="PS50893">
    <property type="entry name" value="ABC_TRANSPORTER_2"/>
    <property type="match status" value="1"/>
</dbReference>
<dbReference type="SUPFAM" id="SSF52540">
    <property type="entry name" value="P-loop containing nucleoside triphosphate hydrolases"/>
    <property type="match status" value="1"/>
</dbReference>
<dbReference type="Pfam" id="PF00664">
    <property type="entry name" value="ABC_membrane"/>
    <property type="match status" value="1"/>
</dbReference>
<keyword evidence="4" id="KW-0547">Nucleotide-binding</keyword>
<evidence type="ECO:0000313" key="11">
    <source>
        <dbReference type="EMBL" id="RYM33525.1"/>
    </source>
</evidence>
<sequence length="590" mass="67548">MGDTKKPIFDFYILKRLFVYVKPYKKYLFLAFIFTLGLAVVSPLRPSIIGNMVDEYIDKGQNADALLYWTIVIIGMLILEAVFQFFTTFFANLLAQSLIKDIRIKLFKHMMSFKMKYFDQTPIGSVVTRIVSDLEAISEIFSQGLINMFKDILVLVTIIVWMFLSNSLLTVFVLLPIPLLLIATRIFAKAMKKAYQKESVEVNRLNTFVQERLTGMSILQLFNREEVEKERFAEINARHRQAHVDTIWANSIFFPVVEFLTSLSIAFLIVFSAWSISSGLSEAADSTGTIVKFTLWVNMLYRPIRQLADKFNVLQRGVVRAERVFKTLDRDEVIQDAGEIRNLDFQKDIQFDKVWFAYQDEDWVLKDINLTIKPNQTVAFVGATGAGKSSIVNLLSRFYEYQKGTITIGETDIRDVDLTYLRQNISIVLQDVFLFSDTIINNITLGDKNISREQVIEAAKAVGAHDFIMKLPNNYDYEIGERGGVLSTGQQQLLAFIRAYVYNPHILILDEATSSVDNESEELIQKATEKLTVGRTSIVIAHRLSTIQRADKIIVLDQGRVMEEGSHQELLAKDGFYKNLYEKQFLGDEE</sequence>
<feature type="domain" description="ABC transporter" evidence="9">
    <location>
        <begin position="349"/>
        <end position="583"/>
    </location>
</feature>
<dbReference type="Gene3D" id="1.20.1560.10">
    <property type="entry name" value="ABC transporter type 1, transmembrane domain"/>
    <property type="match status" value="1"/>
</dbReference>
<feature type="transmembrane region" description="Helical" evidence="8">
    <location>
        <begin position="247"/>
        <end position="274"/>
    </location>
</feature>
<dbReference type="CDD" id="cd03254">
    <property type="entry name" value="ABCC_Glucan_exporter_like"/>
    <property type="match status" value="1"/>
</dbReference>
<dbReference type="PANTHER" id="PTHR43394:SF1">
    <property type="entry name" value="ATP-BINDING CASSETTE SUB-FAMILY B MEMBER 10, MITOCHONDRIAL"/>
    <property type="match status" value="1"/>
</dbReference>
<dbReference type="InterPro" id="IPR003439">
    <property type="entry name" value="ABC_transporter-like_ATP-bd"/>
</dbReference>
<evidence type="ECO:0000256" key="8">
    <source>
        <dbReference type="SAM" id="Phobius"/>
    </source>
</evidence>
<evidence type="ECO:0000256" key="2">
    <source>
        <dbReference type="ARBA" id="ARBA00022448"/>
    </source>
</evidence>
<evidence type="ECO:0000256" key="4">
    <source>
        <dbReference type="ARBA" id="ARBA00022741"/>
    </source>
</evidence>
<keyword evidence="2" id="KW-0813">Transport</keyword>
<dbReference type="InterPro" id="IPR011527">
    <property type="entry name" value="ABC1_TM_dom"/>
</dbReference>
<keyword evidence="3 8" id="KW-0812">Transmembrane</keyword>
<feature type="transmembrane region" description="Helical" evidence="8">
    <location>
        <begin position="144"/>
        <end position="163"/>
    </location>
</feature>
<dbReference type="GO" id="GO:0005886">
    <property type="term" value="C:plasma membrane"/>
    <property type="evidence" value="ECO:0007669"/>
    <property type="project" value="UniProtKB-SubCell"/>
</dbReference>
<comment type="subcellular location">
    <subcellularLocation>
        <location evidence="1">Cell membrane</location>
        <topology evidence="1">Multi-pass membrane protein</topology>
    </subcellularLocation>
</comment>
<dbReference type="SMART" id="SM00382">
    <property type="entry name" value="AAA"/>
    <property type="match status" value="1"/>
</dbReference>
<evidence type="ECO:0000259" key="9">
    <source>
        <dbReference type="PROSITE" id="PS50893"/>
    </source>
</evidence>
<evidence type="ECO:0000256" key="6">
    <source>
        <dbReference type="ARBA" id="ARBA00022989"/>
    </source>
</evidence>
<evidence type="ECO:0000256" key="3">
    <source>
        <dbReference type="ARBA" id="ARBA00022692"/>
    </source>
</evidence>